<gene>
    <name evidence="1" type="ORF">JEU22_14515</name>
</gene>
<name>A0A8I1EG43_PSEPU</name>
<dbReference type="Proteomes" id="UP000637061">
    <property type="component" value="Unassembled WGS sequence"/>
</dbReference>
<dbReference type="EMBL" id="JAEHTE010000015">
    <property type="protein sequence ID" value="MBI6885125.1"/>
    <property type="molecule type" value="Genomic_DNA"/>
</dbReference>
<proteinExistence type="predicted"/>
<accession>A0A8I1EG43</accession>
<sequence length="130" mass="14566">MKKNNLVSIYMMPATFNALELKPDQEVDLPTLMIIIQDCLRMNRDGRYTPEQRNGYLEKATKLTKQQNKLLGVYFTSGIDELKKANAAIKKVKDATNQALKDIEKTADTLEQLGALINSLTAVIGLIPKL</sequence>
<reference evidence="1" key="1">
    <citation type="submission" date="2020-12" db="EMBL/GenBank/DDBJ databases">
        <title>Enhanced detection system for hospital associated transmission using whole genome sequencing surveillance.</title>
        <authorList>
            <person name="Harrison L.H."/>
            <person name="Van Tyne D."/>
            <person name="Marsh J.W."/>
            <person name="Griffith M.P."/>
            <person name="Snyder D.J."/>
            <person name="Cooper V.S."/>
            <person name="Mustapha M."/>
        </authorList>
    </citation>
    <scope>NUCLEOTIDE SEQUENCE</scope>
    <source>
        <strain evidence="1">PSB00042</strain>
    </source>
</reference>
<dbReference type="AlphaFoldDB" id="A0A8I1EG43"/>
<comment type="caution">
    <text evidence="1">The sequence shown here is derived from an EMBL/GenBank/DDBJ whole genome shotgun (WGS) entry which is preliminary data.</text>
</comment>
<protein>
    <submittedName>
        <fullName evidence="1">Uncharacterized protein</fullName>
    </submittedName>
</protein>
<dbReference type="RefSeq" id="WP_198747528.1">
    <property type="nucleotide sequence ID" value="NZ_JAEHTE010000015.1"/>
</dbReference>
<evidence type="ECO:0000313" key="1">
    <source>
        <dbReference type="EMBL" id="MBI6885125.1"/>
    </source>
</evidence>
<evidence type="ECO:0000313" key="2">
    <source>
        <dbReference type="Proteomes" id="UP000637061"/>
    </source>
</evidence>
<organism evidence="1 2">
    <name type="scientific">Pseudomonas putida</name>
    <name type="common">Arthrobacter siderocapsulatus</name>
    <dbReference type="NCBI Taxonomy" id="303"/>
    <lineage>
        <taxon>Bacteria</taxon>
        <taxon>Pseudomonadati</taxon>
        <taxon>Pseudomonadota</taxon>
        <taxon>Gammaproteobacteria</taxon>
        <taxon>Pseudomonadales</taxon>
        <taxon>Pseudomonadaceae</taxon>
        <taxon>Pseudomonas</taxon>
    </lineage>
</organism>